<feature type="region of interest" description="Disordered" evidence="1">
    <location>
        <begin position="169"/>
        <end position="189"/>
    </location>
</feature>
<sequence length="189" mass="19793">MTFFDSEKLQADQKANLDLLEQVNGKILKGVEQLSQLQLAAMRAVSEEGFDSARKLFGARDPQSVAAAFGSFANPAQQAERLLEFNRKVYDLISATQADIAKLGERQAAQNTQQMQDLVAEIAKNAPAGSESAVAMLKSAVDGAGSVYESAQKTAKQAAEIAENGMAAAASAASQATREAGKAAGGARK</sequence>
<name>A0ABV3YTI3_9PSED</name>
<keyword evidence="4" id="KW-1185">Reference proteome</keyword>
<accession>A0ABV3YTI3</accession>
<evidence type="ECO:0000256" key="1">
    <source>
        <dbReference type="SAM" id="MobiDB-lite"/>
    </source>
</evidence>
<dbReference type="InterPro" id="IPR018968">
    <property type="entry name" value="Phasin"/>
</dbReference>
<dbReference type="EMBL" id="JBFTEG010000007">
    <property type="protein sequence ID" value="MEX6502632.1"/>
    <property type="molecule type" value="Genomic_DNA"/>
</dbReference>
<reference evidence="3 4" key="1">
    <citation type="submission" date="2024-07" db="EMBL/GenBank/DDBJ databases">
        <authorList>
            <person name="Li M."/>
        </authorList>
    </citation>
    <scope>NUCLEOTIDE SEQUENCE [LARGE SCALE GENOMIC DNA]</scope>
    <source>
        <strain evidence="3 4">25A3E</strain>
    </source>
</reference>
<dbReference type="InterPro" id="IPR010127">
    <property type="entry name" value="Phasin_subfam-1"/>
</dbReference>
<protein>
    <submittedName>
        <fullName evidence="3">TIGR01841 family phasin</fullName>
    </submittedName>
</protein>
<organism evidence="3 4">
    <name type="scientific">Pseudomonas zhanjiangensis</name>
    <dbReference type="NCBI Taxonomy" id="3239015"/>
    <lineage>
        <taxon>Bacteria</taxon>
        <taxon>Pseudomonadati</taxon>
        <taxon>Pseudomonadota</taxon>
        <taxon>Gammaproteobacteria</taxon>
        <taxon>Pseudomonadales</taxon>
        <taxon>Pseudomonadaceae</taxon>
        <taxon>Pseudomonas</taxon>
    </lineage>
</organism>
<evidence type="ECO:0000259" key="2">
    <source>
        <dbReference type="Pfam" id="PF09361"/>
    </source>
</evidence>
<proteinExistence type="predicted"/>
<feature type="compositionally biased region" description="Low complexity" evidence="1">
    <location>
        <begin position="169"/>
        <end position="178"/>
    </location>
</feature>
<evidence type="ECO:0000313" key="4">
    <source>
        <dbReference type="Proteomes" id="UP001560296"/>
    </source>
</evidence>
<comment type="caution">
    <text evidence="3">The sequence shown here is derived from an EMBL/GenBank/DDBJ whole genome shotgun (WGS) entry which is preliminary data.</text>
</comment>
<dbReference type="RefSeq" id="WP_369287599.1">
    <property type="nucleotide sequence ID" value="NZ_JBFTEG010000007.1"/>
</dbReference>
<dbReference type="NCBIfam" id="TIGR01841">
    <property type="entry name" value="phasin"/>
    <property type="match status" value="1"/>
</dbReference>
<feature type="domain" description="Phasin" evidence="2">
    <location>
        <begin position="7"/>
        <end position="107"/>
    </location>
</feature>
<dbReference type="Pfam" id="PF09361">
    <property type="entry name" value="Phasin_2"/>
    <property type="match status" value="1"/>
</dbReference>
<gene>
    <name evidence="3" type="primary">phaP</name>
    <name evidence="3" type="ORF">AB5S05_11200</name>
</gene>
<evidence type="ECO:0000313" key="3">
    <source>
        <dbReference type="EMBL" id="MEX6502632.1"/>
    </source>
</evidence>
<dbReference type="Proteomes" id="UP001560296">
    <property type="component" value="Unassembled WGS sequence"/>
</dbReference>